<evidence type="ECO:0000256" key="2">
    <source>
        <dbReference type="ARBA" id="ARBA00023125"/>
    </source>
</evidence>
<dbReference type="PANTHER" id="PTHR33217:SF7">
    <property type="entry name" value="TRANSPOSASE FOR INSERTION SEQUENCE ELEMENT IS1081"/>
    <property type="match status" value="1"/>
</dbReference>
<proteinExistence type="predicted"/>
<sequence length="134" mass="15488">MKTLITGFLNQVMLAEALQQAGAAQYERTDARKAHRNGQDLADDLNARGYRKAANTIERFLPGLMSYTAFPKQHGKRIRTTNMMEWVNRELKRRTKVVGAFPNEESLLRLVGSILMDINEEWVTGRRYLTMERE</sequence>
<protein>
    <recommendedName>
        <fullName evidence="6">Mutator family transposase</fullName>
    </recommendedName>
</protein>
<keyword evidence="3" id="KW-0233">DNA recombination</keyword>
<evidence type="ECO:0000256" key="3">
    <source>
        <dbReference type="ARBA" id="ARBA00023172"/>
    </source>
</evidence>
<keyword evidence="2" id="KW-0238">DNA-binding</keyword>
<evidence type="ECO:0008006" key="6">
    <source>
        <dbReference type="Google" id="ProtNLM"/>
    </source>
</evidence>
<evidence type="ECO:0000256" key="1">
    <source>
        <dbReference type="ARBA" id="ARBA00022578"/>
    </source>
</evidence>
<gene>
    <name evidence="4" type="ORF">HL657_07945</name>
</gene>
<keyword evidence="5" id="KW-1185">Reference proteome</keyword>
<keyword evidence="1" id="KW-0815">Transposition</keyword>
<name>A0ABU3Z2R6_9EURY</name>
<dbReference type="Pfam" id="PF00872">
    <property type="entry name" value="Transposase_mut"/>
    <property type="match status" value="1"/>
</dbReference>
<dbReference type="InterPro" id="IPR001207">
    <property type="entry name" value="Transposase_mutator"/>
</dbReference>
<accession>A0ABU3Z2R6</accession>
<organism evidence="4 5">
    <name type="scientific">Methanoculleus nereidis</name>
    <dbReference type="NCBI Taxonomy" id="2735141"/>
    <lineage>
        <taxon>Archaea</taxon>
        <taxon>Methanobacteriati</taxon>
        <taxon>Methanobacteriota</taxon>
        <taxon>Stenosarchaea group</taxon>
        <taxon>Methanomicrobia</taxon>
        <taxon>Methanomicrobiales</taxon>
        <taxon>Methanomicrobiaceae</taxon>
        <taxon>Methanoculleus</taxon>
    </lineage>
</organism>
<dbReference type="Proteomes" id="UP001273768">
    <property type="component" value="Unassembled WGS sequence"/>
</dbReference>
<dbReference type="PANTHER" id="PTHR33217">
    <property type="entry name" value="TRANSPOSASE FOR INSERTION SEQUENCE ELEMENT IS1081"/>
    <property type="match status" value="1"/>
</dbReference>
<comment type="caution">
    <text evidence="4">The sequence shown here is derived from an EMBL/GenBank/DDBJ whole genome shotgun (WGS) entry which is preliminary data.</text>
</comment>
<evidence type="ECO:0000313" key="5">
    <source>
        <dbReference type="Proteomes" id="UP001273768"/>
    </source>
</evidence>
<evidence type="ECO:0000313" key="4">
    <source>
        <dbReference type="EMBL" id="MDV4343098.1"/>
    </source>
</evidence>
<dbReference type="EMBL" id="JABFFQ010000005">
    <property type="protein sequence ID" value="MDV4343098.1"/>
    <property type="molecule type" value="Genomic_DNA"/>
</dbReference>
<reference evidence="4 5" key="1">
    <citation type="submission" date="2020-05" db="EMBL/GenBank/DDBJ databases">
        <title>Isolation and characterization of methanoarchaea from a cold seep at offshore SW Taiwan.</title>
        <authorList>
            <person name="Chen Y.-W."/>
            <person name="Chen S.-C."/>
            <person name="Lai M.-C."/>
        </authorList>
    </citation>
    <scope>NUCLEOTIDE SEQUENCE [LARGE SCALE GENOMIC DNA]</scope>
    <source>
        <strain evidence="4 5">YWC-01</strain>
    </source>
</reference>